<accession>A0A1X2GSX6</accession>
<comment type="caution">
    <text evidence="1">The sequence shown here is derived from an EMBL/GenBank/DDBJ whole genome shotgun (WGS) entry which is preliminary data.</text>
</comment>
<dbReference type="InterPro" id="IPR009737">
    <property type="entry name" value="Aim32/Apd1-like"/>
</dbReference>
<name>A0A1X2GSX6_9FUNG</name>
<sequence length="327" mass="36038">MSMLVRSTKRLHGISPSVAAWAIQPSQLLRYSSWSIPFDTQPFALGRFEPCCPESGPAADNGFVACQKHPLPPVLGKKIDMVSDMVAERSTQRHVVMCVGSDSNDWSRAKVEAVAGGPVCEAESLHGDYLRRNRHNPPPPTDKDFLMTVCDRPPSSPPTCDAMVFPDFISYPHIDPTQLAKADFRHVLESLWYDPSNQLPALSGTHQKPLDDDILAVVLVCTHERRDMRCGKLGPLIVDAFRRGLAARDADLQGKRVLVHGTSHFGGHKFAGNLIIHQRSLGGQMYGNVRACHVDGLIDRHLIHGKIIKELWRGQVTPPLSSLPSSS</sequence>
<evidence type="ECO:0008006" key="3">
    <source>
        <dbReference type="Google" id="ProtNLM"/>
    </source>
</evidence>
<dbReference type="Pfam" id="PF06999">
    <property type="entry name" value="Suc_Fer-like"/>
    <property type="match status" value="1"/>
</dbReference>
<dbReference type="OrthoDB" id="10253744at2759"/>
<dbReference type="AlphaFoldDB" id="A0A1X2GSX6"/>
<reference evidence="1 2" key="1">
    <citation type="submission" date="2016-07" db="EMBL/GenBank/DDBJ databases">
        <title>Pervasive Adenine N6-methylation of Active Genes in Fungi.</title>
        <authorList>
            <consortium name="DOE Joint Genome Institute"/>
            <person name="Mondo S.J."/>
            <person name="Dannebaum R.O."/>
            <person name="Kuo R.C."/>
            <person name="Labutti K."/>
            <person name="Haridas S."/>
            <person name="Kuo A."/>
            <person name="Salamov A."/>
            <person name="Ahrendt S.R."/>
            <person name="Lipzen A."/>
            <person name="Sullivan W."/>
            <person name="Andreopoulos W.B."/>
            <person name="Clum A."/>
            <person name="Lindquist E."/>
            <person name="Daum C."/>
            <person name="Ramamoorthy G.K."/>
            <person name="Gryganskyi A."/>
            <person name="Culley D."/>
            <person name="Magnuson J.K."/>
            <person name="James T.Y."/>
            <person name="O'Malley M.A."/>
            <person name="Stajich J.E."/>
            <person name="Spatafora J.W."/>
            <person name="Visel A."/>
            <person name="Grigoriev I.V."/>
        </authorList>
    </citation>
    <scope>NUCLEOTIDE SEQUENCE [LARGE SCALE GENOMIC DNA]</scope>
    <source>
        <strain evidence="1 2">NRRL 3301</strain>
    </source>
</reference>
<evidence type="ECO:0000313" key="2">
    <source>
        <dbReference type="Proteomes" id="UP000242146"/>
    </source>
</evidence>
<dbReference type="PANTHER" id="PTHR31902">
    <property type="entry name" value="ACTIN PATCHES DISTAL PROTEIN 1"/>
    <property type="match status" value="1"/>
</dbReference>
<organism evidence="1 2">
    <name type="scientific">Hesseltinella vesiculosa</name>
    <dbReference type="NCBI Taxonomy" id="101127"/>
    <lineage>
        <taxon>Eukaryota</taxon>
        <taxon>Fungi</taxon>
        <taxon>Fungi incertae sedis</taxon>
        <taxon>Mucoromycota</taxon>
        <taxon>Mucoromycotina</taxon>
        <taxon>Mucoromycetes</taxon>
        <taxon>Mucorales</taxon>
        <taxon>Cunninghamellaceae</taxon>
        <taxon>Hesseltinella</taxon>
    </lineage>
</organism>
<dbReference type="InterPro" id="IPR036249">
    <property type="entry name" value="Thioredoxin-like_sf"/>
</dbReference>
<dbReference type="SUPFAM" id="SSF52833">
    <property type="entry name" value="Thioredoxin-like"/>
    <property type="match status" value="1"/>
</dbReference>
<evidence type="ECO:0000313" key="1">
    <source>
        <dbReference type="EMBL" id="ORX60572.1"/>
    </source>
</evidence>
<keyword evidence="2" id="KW-1185">Reference proteome</keyword>
<dbReference type="CDD" id="cd03062">
    <property type="entry name" value="TRX_Fd_Sucrase"/>
    <property type="match status" value="1"/>
</dbReference>
<dbReference type="STRING" id="101127.A0A1X2GSX6"/>
<dbReference type="EMBL" id="MCGT01000004">
    <property type="protein sequence ID" value="ORX60572.1"/>
    <property type="molecule type" value="Genomic_DNA"/>
</dbReference>
<dbReference type="Gene3D" id="3.40.30.10">
    <property type="entry name" value="Glutaredoxin"/>
    <property type="match status" value="1"/>
</dbReference>
<proteinExistence type="predicted"/>
<protein>
    <recommendedName>
        <fullName evidence="3">Sucraseferredoxin-like protein</fullName>
    </recommendedName>
</protein>
<dbReference type="Proteomes" id="UP000242146">
    <property type="component" value="Unassembled WGS sequence"/>
</dbReference>
<gene>
    <name evidence="1" type="ORF">DM01DRAFT_1332711</name>
</gene>